<gene>
    <name evidence="1" type="ORF">LSO58_06615</name>
</gene>
<reference evidence="1" key="1">
    <citation type="journal article" date="2022" name="J Glob Antimicrob Resist">
        <title>Comparative analysis of IMP-4- and OXA-58-containing plasmids of three carbapenemase-producing Acinetobacter ursingii strains in the Netherlands.</title>
        <authorList>
            <person name="Hendrickx A.P.A."/>
            <person name="Schade R.P."/>
            <person name="Landman F."/>
            <person name="Bosch T."/>
            <person name="Schouls L.M."/>
            <person name="van Dijk K."/>
        </authorList>
    </citation>
    <scope>NUCLEOTIDE SEQUENCE</scope>
    <source>
        <strain evidence="1">RIVM_C010761</strain>
    </source>
</reference>
<dbReference type="RefSeq" id="WP_263503724.1">
    <property type="nucleotide sequence ID" value="NZ_CP089044.1"/>
</dbReference>
<name>A0AA46S7Z6_9GAMM</name>
<organism evidence="1 2">
    <name type="scientific">Acinetobacter ursingii</name>
    <dbReference type="NCBI Taxonomy" id="108980"/>
    <lineage>
        <taxon>Bacteria</taxon>
        <taxon>Pseudomonadati</taxon>
        <taxon>Pseudomonadota</taxon>
        <taxon>Gammaproteobacteria</taxon>
        <taxon>Moraxellales</taxon>
        <taxon>Moraxellaceae</taxon>
        <taxon>Acinetobacter</taxon>
    </lineage>
</organism>
<evidence type="ECO:0000313" key="2">
    <source>
        <dbReference type="Proteomes" id="UP001164081"/>
    </source>
</evidence>
<dbReference type="Proteomes" id="UP001164081">
    <property type="component" value="Chromosome"/>
</dbReference>
<protein>
    <submittedName>
        <fullName evidence="1">Uncharacterized protein</fullName>
    </submittedName>
</protein>
<dbReference type="AlphaFoldDB" id="A0AA46S7Z6"/>
<evidence type="ECO:0000313" key="1">
    <source>
        <dbReference type="EMBL" id="UYF76542.1"/>
    </source>
</evidence>
<proteinExistence type="predicted"/>
<dbReference type="EMBL" id="CP089044">
    <property type="protein sequence ID" value="UYF76542.1"/>
    <property type="molecule type" value="Genomic_DNA"/>
</dbReference>
<accession>A0AA46S7Z6</accession>
<sequence length="87" mass="9893">MNIQNIKLAVFAKRFWPDEESRPCRATLVSHINRGWLSGKKIGAQWYIQCTSWGAPVHYSTEDEIKIELKSPPKTGNPIADKILAEI</sequence>